<gene>
    <name evidence="1" type="ORF">FZ942_24840</name>
</gene>
<sequence>MGNSKSGTTPLILSIFGKFLYSFYRNRPISEHNLYPAMDPYRSKSWKEFCNEVIRLDGGVCCRCRRGLSDGVILQVHHKAYLLNHKPWEYPYELCETLCRGCHAAEHGKIMPNFGWSLIGYDDLGDLDGTCQLCGTAIRHVFMIQHNKWPTMEVGEVCCDNLTCSDEAGTHMESLRRFNDRQRRFISSSRWTILEEGIESIKQKNYEISIVNVRQKFMIRINEIDGKQRFTSSLEAKKTVFFLLESGKIDEFMKKKRGLLA</sequence>
<evidence type="ECO:0008006" key="3">
    <source>
        <dbReference type="Google" id="ProtNLM"/>
    </source>
</evidence>
<dbReference type="RefSeq" id="WP_149233766.1">
    <property type="nucleotide sequence ID" value="NZ_JALJXJ010000013.1"/>
</dbReference>
<protein>
    <recommendedName>
        <fullName evidence="3">HNH endonuclease</fullName>
    </recommendedName>
</protein>
<proteinExistence type="predicted"/>
<evidence type="ECO:0000313" key="1">
    <source>
        <dbReference type="EMBL" id="KAA0593168.1"/>
    </source>
</evidence>
<evidence type="ECO:0000313" key="2">
    <source>
        <dbReference type="Proteomes" id="UP000324927"/>
    </source>
</evidence>
<reference evidence="1 2" key="1">
    <citation type="submission" date="2019-08" db="EMBL/GenBank/DDBJ databases">
        <authorList>
            <person name="Grouzdev D."/>
            <person name="Tikhonova E."/>
            <person name="Kravchenko I."/>
        </authorList>
    </citation>
    <scope>NUCLEOTIDE SEQUENCE [LARGE SCALE GENOMIC DNA]</scope>
    <source>
        <strain evidence="1 2">59b</strain>
    </source>
</reference>
<dbReference type="Proteomes" id="UP000324927">
    <property type="component" value="Unassembled WGS sequence"/>
</dbReference>
<accession>A0A5A9GF54</accession>
<dbReference type="EMBL" id="VTTN01000012">
    <property type="protein sequence ID" value="KAA0593168.1"/>
    <property type="molecule type" value="Genomic_DNA"/>
</dbReference>
<name>A0A5A9GF54_AZOLI</name>
<comment type="caution">
    <text evidence="1">The sequence shown here is derived from an EMBL/GenBank/DDBJ whole genome shotgun (WGS) entry which is preliminary data.</text>
</comment>
<dbReference type="AlphaFoldDB" id="A0A5A9GF54"/>
<dbReference type="OrthoDB" id="5514485at2"/>
<organism evidence="1 2">
    <name type="scientific">Azospirillum lipoferum</name>
    <dbReference type="NCBI Taxonomy" id="193"/>
    <lineage>
        <taxon>Bacteria</taxon>
        <taxon>Pseudomonadati</taxon>
        <taxon>Pseudomonadota</taxon>
        <taxon>Alphaproteobacteria</taxon>
        <taxon>Rhodospirillales</taxon>
        <taxon>Azospirillaceae</taxon>
        <taxon>Azospirillum</taxon>
    </lineage>
</organism>
<keyword evidence="2" id="KW-1185">Reference proteome</keyword>